<feature type="non-terminal residue" evidence="3">
    <location>
        <position position="225"/>
    </location>
</feature>
<dbReference type="AlphaFoldDB" id="A0A5J4PG37"/>
<gene>
    <name evidence="3" type="ORF">EZS27_039849</name>
</gene>
<dbReference type="EMBL" id="SNRY01008458">
    <property type="protein sequence ID" value="KAA6308496.1"/>
    <property type="molecule type" value="Genomic_DNA"/>
</dbReference>
<dbReference type="InterPro" id="IPR036397">
    <property type="entry name" value="RNaseH_sf"/>
</dbReference>
<feature type="compositionally biased region" description="Polar residues" evidence="1">
    <location>
        <begin position="209"/>
        <end position="219"/>
    </location>
</feature>
<evidence type="ECO:0000313" key="3">
    <source>
        <dbReference type="EMBL" id="KAA6308496.1"/>
    </source>
</evidence>
<feature type="region of interest" description="Disordered" evidence="1">
    <location>
        <begin position="185"/>
        <end position="225"/>
    </location>
</feature>
<dbReference type="GO" id="GO:0003676">
    <property type="term" value="F:nucleic acid binding"/>
    <property type="evidence" value="ECO:0007669"/>
    <property type="project" value="InterPro"/>
</dbReference>
<comment type="caution">
    <text evidence="3">The sequence shown here is derived from an EMBL/GenBank/DDBJ whole genome shotgun (WGS) entry which is preliminary data.</text>
</comment>
<protein>
    <recommendedName>
        <fullName evidence="2">Integrase catalytic domain-containing protein</fullName>
    </recommendedName>
</protein>
<dbReference type="SUPFAM" id="SSF53098">
    <property type="entry name" value="Ribonuclease H-like"/>
    <property type="match status" value="1"/>
</dbReference>
<proteinExistence type="predicted"/>
<dbReference type="GO" id="GO:0015074">
    <property type="term" value="P:DNA integration"/>
    <property type="evidence" value="ECO:0007669"/>
    <property type="project" value="InterPro"/>
</dbReference>
<organism evidence="3">
    <name type="scientific">termite gut metagenome</name>
    <dbReference type="NCBI Taxonomy" id="433724"/>
    <lineage>
        <taxon>unclassified sequences</taxon>
        <taxon>metagenomes</taxon>
        <taxon>organismal metagenomes</taxon>
    </lineage>
</organism>
<dbReference type="Gene3D" id="3.30.420.10">
    <property type="entry name" value="Ribonuclease H-like superfamily/Ribonuclease H"/>
    <property type="match status" value="1"/>
</dbReference>
<dbReference type="InterPro" id="IPR012337">
    <property type="entry name" value="RNaseH-like_sf"/>
</dbReference>
<name>A0A5J4PG37_9ZZZZ</name>
<reference evidence="3" key="1">
    <citation type="submission" date="2019-03" db="EMBL/GenBank/DDBJ databases">
        <title>Single cell metagenomics reveals metabolic interactions within the superorganism composed of flagellate Streblomastix strix and complex community of Bacteroidetes bacteria on its surface.</title>
        <authorList>
            <person name="Treitli S.C."/>
            <person name="Kolisko M."/>
            <person name="Husnik F."/>
            <person name="Keeling P."/>
            <person name="Hampl V."/>
        </authorList>
    </citation>
    <scope>NUCLEOTIDE SEQUENCE</scope>
    <source>
        <strain evidence="3">STM</strain>
    </source>
</reference>
<sequence>MGYIKGVGKIYQQTFIDTYSKVAFAKLYDRKIALTAADMLNDKVIPFFDSYQIPLMRILTDRGTEYCGAREHHEYQLYLAIEDIEHSKTKAKSPQTNGICERFHRTMQDEFYATAFRKKIYTSLEDLQADVDLWIAYYNNERPHSGKYCYGKNPMQTWNETLHLAKDKLLNNQYQNFIPLPLSGEEETGSAGEQPVSNNLIDWNGQGGQNPPYNQNSIPRNHGLE</sequence>
<dbReference type="InterPro" id="IPR001584">
    <property type="entry name" value="Integrase_cat-core"/>
</dbReference>
<dbReference type="Pfam" id="PF13683">
    <property type="entry name" value="rve_3"/>
    <property type="match status" value="1"/>
</dbReference>
<accession>A0A5J4PG37</accession>
<evidence type="ECO:0000256" key="1">
    <source>
        <dbReference type="SAM" id="MobiDB-lite"/>
    </source>
</evidence>
<evidence type="ECO:0000259" key="2">
    <source>
        <dbReference type="PROSITE" id="PS50994"/>
    </source>
</evidence>
<feature type="domain" description="Integrase catalytic" evidence="2">
    <location>
        <begin position="1"/>
        <end position="162"/>
    </location>
</feature>
<dbReference type="PROSITE" id="PS50994">
    <property type="entry name" value="INTEGRASE"/>
    <property type="match status" value="1"/>
</dbReference>